<proteinExistence type="predicted"/>
<dbReference type="Gene3D" id="1.10.357.10">
    <property type="entry name" value="Tetracycline Repressor, domain 2"/>
    <property type="match status" value="1"/>
</dbReference>
<dbReference type="KEGG" id="scy:SCATT_p10940"/>
<sequence>MRTPSQEAAGYPTATAPGTPASPLVDKGQMVDNPDEPDPLLRLGLHRLPADRYPRPRATAPLLATHDRGDEFERGLLTLPRALRTP</sequence>
<dbReference type="RefSeq" id="WP_014626982.1">
    <property type="nucleotide sequence ID" value="NC_016113.1"/>
</dbReference>
<dbReference type="OrthoDB" id="329481at2"/>
<protein>
    <submittedName>
        <fullName evidence="2">Transcriptional regulator, TetR family protein</fullName>
    </submittedName>
</protein>
<dbReference type="HOGENOM" id="CLU_2496488_0_0_11"/>
<evidence type="ECO:0000313" key="2">
    <source>
        <dbReference type="EMBL" id="AEW99287.1"/>
    </source>
</evidence>
<geneLocation type="plasmid" evidence="2 3">
    <name>pSCATT</name>
</geneLocation>
<dbReference type="EMBL" id="CP003229">
    <property type="protein sequence ID" value="AEW99287.1"/>
    <property type="molecule type" value="Genomic_DNA"/>
</dbReference>
<dbReference type="AlphaFoldDB" id="G8XED2"/>
<gene>
    <name evidence="2" type="ordered locus">SCATT_p10940</name>
</gene>
<organism evidence="2 3">
    <name type="scientific">Streptantibioticus cattleyicolor (strain ATCC 35852 / DSM 46488 / JCM 4925 / NBRC 14057 / NRRL 8057)</name>
    <name type="common">Streptomyces cattleya</name>
    <dbReference type="NCBI Taxonomy" id="1003195"/>
    <lineage>
        <taxon>Bacteria</taxon>
        <taxon>Bacillati</taxon>
        <taxon>Actinomycetota</taxon>
        <taxon>Actinomycetes</taxon>
        <taxon>Kitasatosporales</taxon>
        <taxon>Streptomycetaceae</taxon>
        <taxon>Streptantibioticus</taxon>
    </lineage>
</organism>
<name>G8XED2_STREN</name>
<dbReference type="PATRIC" id="fig|1003195.29.peg.6888"/>
<accession>G8XED2</accession>
<feature type="compositionally biased region" description="Low complexity" evidence="1">
    <location>
        <begin position="8"/>
        <end position="21"/>
    </location>
</feature>
<evidence type="ECO:0000256" key="1">
    <source>
        <dbReference type="SAM" id="MobiDB-lite"/>
    </source>
</evidence>
<reference evidence="3" key="1">
    <citation type="submission" date="2011-12" db="EMBL/GenBank/DDBJ databases">
        <title>Complete genome sequence of Streptomyces cattleya strain DSM 46488.</title>
        <authorList>
            <person name="Ou H.-Y."/>
            <person name="Li P."/>
            <person name="Zhao C."/>
            <person name="O'Hagan D."/>
            <person name="Deng Z."/>
        </authorList>
    </citation>
    <scope>NUCLEOTIDE SEQUENCE [LARGE SCALE GENOMIC DNA]</scope>
    <source>
        <strain evidence="3">ATCC 35852 / DSM 46488 / JCM 4925 / NBRC 14057 / NRRL 8057</strain>
        <plasmid evidence="3">Plasmid pSCATT</plasmid>
    </source>
</reference>
<keyword evidence="2" id="KW-0614">Plasmid</keyword>
<keyword evidence="3" id="KW-1185">Reference proteome</keyword>
<evidence type="ECO:0000313" key="3">
    <source>
        <dbReference type="Proteomes" id="UP000007842"/>
    </source>
</evidence>
<feature type="region of interest" description="Disordered" evidence="1">
    <location>
        <begin position="1"/>
        <end position="37"/>
    </location>
</feature>
<dbReference type="Proteomes" id="UP000007842">
    <property type="component" value="Plasmid pSCATT"/>
</dbReference>